<reference evidence="2 3" key="1">
    <citation type="submission" date="2019-01" db="EMBL/GenBank/DDBJ databases">
        <authorList>
            <consortium name="Pathogen Informatics"/>
        </authorList>
    </citation>
    <scope>NUCLEOTIDE SEQUENCE [LARGE SCALE GENOMIC DNA]</scope>
    <source>
        <strain evidence="2 3">NCTC10168</strain>
    </source>
</reference>
<keyword evidence="1" id="KW-0812">Transmembrane</keyword>
<evidence type="ECO:0000256" key="1">
    <source>
        <dbReference type="SAM" id="Phobius"/>
    </source>
</evidence>
<name>A0A449B4U7_9BACT</name>
<feature type="transmembrane region" description="Helical" evidence="1">
    <location>
        <begin position="146"/>
        <end position="166"/>
    </location>
</feature>
<dbReference type="OrthoDB" id="9917885at2"/>
<organism evidence="2 3">
    <name type="scientific">Mycoplasmopsis maculosa</name>
    <dbReference type="NCBI Taxonomy" id="114885"/>
    <lineage>
        <taxon>Bacteria</taxon>
        <taxon>Bacillati</taxon>
        <taxon>Mycoplasmatota</taxon>
        <taxon>Mycoplasmoidales</taxon>
        <taxon>Metamycoplasmataceae</taxon>
        <taxon>Mycoplasmopsis</taxon>
    </lineage>
</organism>
<keyword evidence="3" id="KW-1185">Reference proteome</keyword>
<gene>
    <name evidence="2" type="ORF">NCTC10168_00560</name>
</gene>
<dbReference type="EMBL" id="LR215037">
    <property type="protein sequence ID" value="VEU75633.1"/>
    <property type="molecule type" value="Genomic_DNA"/>
</dbReference>
<proteinExistence type="predicted"/>
<dbReference type="AlphaFoldDB" id="A0A449B4U7"/>
<dbReference type="KEGG" id="mmau:NCTC10168_00560"/>
<sequence>MNNKKIFLSFNILLLILFITTILFIGIFIAWTNNYNSKLYEENTPQSIKSIIDWKVSYLTSFVLIFLSFLIIWVSQFAILITNDNGFLKSLLPLFFINKLSLHNLDTKREKRNLISLISILSIVMILSLINAWFNIYANKIQLSFIIYTLFIAVILILYIPVAFQLKINFKKALI</sequence>
<keyword evidence="1" id="KW-1133">Transmembrane helix</keyword>
<feature type="transmembrane region" description="Helical" evidence="1">
    <location>
        <begin position="114"/>
        <end position="134"/>
    </location>
</feature>
<feature type="transmembrane region" description="Helical" evidence="1">
    <location>
        <begin position="6"/>
        <end position="31"/>
    </location>
</feature>
<keyword evidence="1" id="KW-0472">Membrane</keyword>
<evidence type="ECO:0000313" key="3">
    <source>
        <dbReference type="Proteomes" id="UP000290243"/>
    </source>
</evidence>
<dbReference type="RefSeq" id="WP_129646904.1">
    <property type="nucleotide sequence ID" value="NZ_LR215037.1"/>
</dbReference>
<feature type="transmembrane region" description="Helical" evidence="1">
    <location>
        <begin position="56"/>
        <end position="80"/>
    </location>
</feature>
<evidence type="ECO:0000313" key="2">
    <source>
        <dbReference type="EMBL" id="VEU75633.1"/>
    </source>
</evidence>
<protein>
    <submittedName>
        <fullName evidence="2">Uncharacterized protein</fullName>
    </submittedName>
</protein>
<accession>A0A449B4U7</accession>
<dbReference type="Proteomes" id="UP000290243">
    <property type="component" value="Chromosome"/>
</dbReference>